<reference evidence="11 12" key="1">
    <citation type="submission" date="2016-08" db="EMBL/GenBank/DDBJ databases">
        <title>Analysis of Carbohydrate Active Enzymes in Thermogemmatispora T81 Reveals Carbohydrate Degradation Ability.</title>
        <authorList>
            <person name="Tomazini A."/>
            <person name="Lal S."/>
            <person name="Stott M."/>
            <person name="Henrissat B."/>
            <person name="Polikarpov I."/>
            <person name="Sparling R."/>
            <person name="Levin D.B."/>
        </authorList>
    </citation>
    <scope>NUCLEOTIDE SEQUENCE [LARGE SCALE GENOMIC DNA]</scope>
    <source>
        <strain evidence="11 12">T81</strain>
    </source>
</reference>
<comment type="subunit">
    <text evidence="3 9">Homodimer.</text>
</comment>
<keyword evidence="4 9" id="KW-0032">Aminotransferase</keyword>
<dbReference type="SUPFAM" id="SSF53383">
    <property type="entry name" value="PLP-dependent transferases"/>
    <property type="match status" value="1"/>
</dbReference>
<dbReference type="GO" id="GO:0000105">
    <property type="term" value="P:L-histidine biosynthetic process"/>
    <property type="evidence" value="ECO:0007669"/>
    <property type="project" value="UniProtKB-UniRule"/>
</dbReference>
<comment type="pathway">
    <text evidence="9">Amino-acid biosynthesis; L-histidine biosynthesis; L-histidine from 5-phospho-alpha-D-ribose 1-diphosphate: step 7/9.</text>
</comment>
<dbReference type="EMBL" id="MCIF01000002">
    <property type="protein sequence ID" value="RAQ96259.1"/>
    <property type="molecule type" value="Genomic_DNA"/>
</dbReference>
<keyword evidence="7 9" id="KW-0663">Pyridoxal phosphate</keyword>
<dbReference type="InterPro" id="IPR004839">
    <property type="entry name" value="Aminotransferase_I/II_large"/>
</dbReference>
<feature type="domain" description="Aminotransferase class I/classII large" evidence="10">
    <location>
        <begin position="41"/>
        <end position="357"/>
    </location>
</feature>
<sequence>MQPYASRVVQVRPEIERIAPYVPGESLEAFSQRTGIPIDRLIKLNSNENPYGPIPPVLAALGRYVSYNNYPDTDSTALRRALAEFTGLAERYIVLSHGSNELINLLWHVFLSVGDNIICCPPTFTLYTTVTTLCGAYVIEVPRTESYDLDVEAILSALTPETKLIVLCSPNNPTGNLVAQEDIRRLLETGRIVVVDEAYVEFSQQPRGVAHLVPEYPNLVVLRSFSKWAGLAGLRIGYGLFPEWIASYLRRAQCPFEVNVAGHIAAIETLAHLDCVWERVQLLIQERERLFQVLAAQPYLAPVPSQGNFIMARVCDEEITVEDIRASVESYGILLRYFQHPYLQNVLRVTVGLPEHTDLLARALAEVRPGRAKRSTNSAG</sequence>
<evidence type="ECO:0000256" key="9">
    <source>
        <dbReference type="HAMAP-Rule" id="MF_01023"/>
    </source>
</evidence>
<dbReference type="PANTHER" id="PTHR42885">
    <property type="entry name" value="HISTIDINOL-PHOSPHATE AMINOTRANSFERASE-RELATED"/>
    <property type="match status" value="1"/>
</dbReference>
<comment type="cofactor">
    <cofactor evidence="1 9">
        <name>pyridoxal 5'-phosphate</name>
        <dbReference type="ChEBI" id="CHEBI:597326"/>
    </cofactor>
</comment>
<evidence type="ECO:0000256" key="6">
    <source>
        <dbReference type="ARBA" id="ARBA00022679"/>
    </source>
</evidence>
<comment type="catalytic activity">
    <reaction evidence="9">
        <text>L-histidinol phosphate + 2-oxoglutarate = 3-(imidazol-4-yl)-2-oxopropyl phosphate + L-glutamate</text>
        <dbReference type="Rhea" id="RHEA:23744"/>
        <dbReference type="ChEBI" id="CHEBI:16810"/>
        <dbReference type="ChEBI" id="CHEBI:29985"/>
        <dbReference type="ChEBI" id="CHEBI:57766"/>
        <dbReference type="ChEBI" id="CHEBI:57980"/>
        <dbReference type="EC" id="2.6.1.9"/>
    </reaction>
</comment>
<protein>
    <recommendedName>
        <fullName evidence="9">Histidinol-phosphate aminotransferase</fullName>
        <ecNumber evidence="9">2.6.1.9</ecNumber>
    </recommendedName>
    <alternativeName>
        <fullName evidence="9">Imidazole acetol-phosphate transaminase</fullName>
    </alternativeName>
</protein>
<dbReference type="Gene3D" id="3.40.640.10">
    <property type="entry name" value="Type I PLP-dependent aspartate aminotransferase-like (Major domain)"/>
    <property type="match status" value="1"/>
</dbReference>
<dbReference type="HAMAP" id="MF_01023">
    <property type="entry name" value="HisC_aminotrans_2"/>
    <property type="match status" value="1"/>
</dbReference>
<dbReference type="GO" id="GO:0004400">
    <property type="term" value="F:histidinol-phosphate transaminase activity"/>
    <property type="evidence" value="ECO:0007669"/>
    <property type="project" value="UniProtKB-UniRule"/>
</dbReference>
<dbReference type="InterPro" id="IPR015424">
    <property type="entry name" value="PyrdxlP-dep_Trfase"/>
</dbReference>
<dbReference type="UniPathway" id="UPA00031">
    <property type="reaction ID" value="UER00012"/>
</dbReference>
<evidence type="ECO:0000256" key="4">
    <source>
        <dbReference type="ARBA" id="ARBA00022576"/>
    </source>
</evidence>
<evidence type="ECO:0000256" key="7">
    <source>
        <dbReference type="ARBA" id="ARBA00022898"/>
    </source>
</evidence>
<dbReference type="EC" id="2.6.1.9" evidence="9"/>
<feature type="modified residue" description="N6-(pyridoxal phosphate)lysine" evidence="9">
    <location>
        <position position="227"/>
    </location>
</feature>
<evidence type="ECO:0000256" key="5">
    <source>
        <dbReference type="ARBA" id="ARBA00022605"/>
    </source>
</evidence>
<dbReference type="InterPro" id="IPR005861">
    <property type="entry name" value="HisP_aminotrans"/>
</dbReference>
<evidence type="ECO:0000256" key="3">
    <source>
        <dbReference type="ARBA" id="ARBA00011738"/>
    </source>
</evidence>
<dbReference type="GO" id="GO:0030170">
    <property type="term" value="F:pyridoxal phosphate binding"/>
    <property type="evidence" value="ECO:0007669"/>
    <property type="project" value="InterPro"/>
</dbReference>
<evidence type="ECO:0000313" key="11">
    <source>
        <dbReference type="EMBL" id="RAQ96259.1"/>
    </source>
</evidence>
<evidence type="ECO:0000256" key="1">
    <source>
        <dbReference type="ARBA" id="ARBA00001933"/>
    </source>
</evidence>
<dbReference type="RefSeq" id="WP_112429689.1">
    <property type="nucleotide sequence ID" value="NZ_MCIF01000002.1"/>
</dbReference>
<evidence type="ECO:0000256" key="8">
    <source>
        <dbReference type="ARBA" id="ARBA00023102"/>
    </source>
</evidence>
<comment type="similarity">
    <text evidence="2 9">Belongs to the class-II pyridoxal-phosphate-dependent aminotransferase family. Histidinol-phosphate aminotransferase subfamily.</text>
</comment>
<dbReference type="Gene3D" id="3.90.1150.10">
    <property type="entry name" value="Aspartate Aminotransferase, domain 1"/>
    <property type="match status" value="1"/>
</dbReference>
<evidence type="ECO:0000259" key="10">
    <source>
        <dbReference type="Pfam" id="PF00155"/>
    </source>
</evidence>
<name>A0A328VGY2_9CHLR</name>
<keyword evidence="6 9" id="KW-0808">Transferase</keyword>
<comment type="caution">
    <text evidence="11">The sequence shown here is derived from an EMBL/GenBank/DDBJ whole genome shotgun (WGS) entry which is preliminary data.</text>
</comment>
<dbReference type="OrthoDB" id="9813612at2"/>
<keyword evidence="12" id="KW-1185">Reference proteome</keyword>
<organism evidence="11 12">
    <name type="scientific">Thermogemmatispora tikiterensis</name>
    <dbReference type="NCBI Taxonomy" id="1825093"/>
    <lineage>
        <taxon>Bacteria</taxon>
        <taxon>Bacillati</taxon>
        <taxon>Chloroflexota</taxon>
        <taxon>Ktedonobacteria</taxon>
        <taxon>Thermogemmatisporales</taxon>
        <taxon>Thermogemmatisporaceae</taxon>
        <taxon>Thermogemmatispora</taxon>
    </lineage>
</organism>
<dbReference type="InterPro" id="IPR004838">
    <property type="entry name" value="NHTrfase_class1_PyrdxlP-BS"/>
</dbReference>
<accession>A0A328VGY2</accession>
<dbReference type="Proteomes" id="UP000248706">
    <property type="component" value="Unassembled WGS sequence"/>
</dbReference>
<dbReference type="InterPro" id="IPR015422">
    <property type="entry name" value="PyrdxlP-dep_Trfase_small"/>
</dbReference>
<keyword evidence="5 9" id="KW-0028">Amino-acid biosynthesis</keyword>
<dbReference type="NCBIfam" id="TIGR01141">
    <property type="entry name" value="hisC"/>
    <property type="match status" value="1"/>
</dbReference>
<dbReference type="Pfam" id="PF00155">
    <property type="entry name" value="Aminotran_1_2"/>
    <property type="match status" value="1"/>
</dbReference>
<dbReference type="InterPro" id="IPR015421">
    <property type="entry name" value="PyrdxlP-dep_Trfase_major"/>
</dbReference>
<dbReference type="AlphaFoldDB" id="A0A328VGY2"/>
<dbReference type="CDD" id="cd00609">
    <property type="entry name" value="AAT_like"/>
    <property type="match status" value="1"/>
</dbReference>
<gene>
    <name evidence="9" type="primary">hisC</name>
    <name evidence="11" type="ORF">A4R35_12005</name>
</gene>
<proteinExistence type="inferred from homology"/>
<keyword evidence="8 9" id="KW-0368">Histidine biosynthesis</keyword>
<dbReference type="PROSITE" id="PS00105">
    <property type="entry name" value="AA_TRANSFER_CLASS_1"/>
    <property type="match status" value="1"/>
</dbReference>
<dbReference type="PANTHER" id="PTHR42885:SF2">
    <property type="entry name" value="HISTIDINOL-PHOSPHATE AMINOTRANSFERASE"/>
    <property type="match status" value="1"/>
</dbReference>
<evidence type="ECO:0000313" key="12">
    <source>
        <dbReference type="Proteomes" id="UP000248706"/>
    </source>
</evidence>
<evidence type="ECO:0000256" key="2">
    <source>
        <dbReference type="ARBA" id="ARBA00007970"/>
    </source>
</evidence>